<name>A0A934SMY9_9RHOB</name>
<sequence length="190" mass="20859">MENQSTPSALALSDVFRLVPNRMHEAEGAGRRGFAVWQALRHAEAPVFWVMPAYQPDLPLLWGIPSALGQRLHLVLVRSETDLLWSVEEVLRAGSAGLVIAEPEKPMSLTAGRRLQLAAERGHTTALMLIRDGAGSNACETRWHCAPRPSDGRVAWHEWRLLKNKRGAGGCWTVAWDGLRETEAVVAVGG</sequence>
<evidence type="ECO:0000313" key="2">
    <source>
        <dbReference type="Proteomes" id="UP000640485"/>
    </source>
</evidence>
<keyword evidence="2" id="KW-1185">Reference proteome</keyword>
<organism evidence="1 2">
    <name type="scientific">Paracoccus caeni</name>
    <dbReference type="NCBI Taxonomy" id="657651"/>
    <lineage>
        <taxon>Bacteria</taxon>
        <taxon>Pseudomonadati</taxon>
        <taxon>Pseudomonadota</taxon>
        <taxon>Alphaproteobacteria</taxon>
        <taxon>Rhodobacterales</taxon>
        <taxon>Paracoccaceae</taxon>
        <taxon>Paracoccus</taxon>
    </lineage>
</organism>
<accession>A0A934SMY9</accession>
<dbReference type="RefSeq" id="WP_200689358.1">
    <property type="nucleotide sequence ID" value="NZ_JAEPRQ010000011.1"/>
</dbReference>
<dbReference type="AlphaFoldDB" id="A0A934SMY9"/>
<reference evidence="1" key="1">
    <citation type="submission" date="2021-01" db="EMBL/GenBank/DDBJ databases">
        <title>Paracoccus amoyensis sp. nov., isolated from the surface seawater along the coast of Xiamen Island, China.</title>
        <authorList>
            <person name="Lyu L."/>
        </authorList>
    </citation>
    <scope>NUCLEOTIDE SEQUENCE</scope>
    <source>
        <strain evidence="1">MJ17</strain>
    </source>
</reference>
<dbReference type="SUPFAM" id="SSF52540">
    <property type="entry name" value="P-loop containing nucleoside triphosphate hydrolases"/>
    <property type="match status" value="1"/>
</dbReference>
<dbReference type="Gene3D" id="3.40.50.300">
    <property type="entry name" value="P-loop containing nucleotide triphosphate hydrolases"/>
    <property type="match status" value="1"/>
</dbReference>
<protein>
    <recommendedName>
        <fullName evidence="3">Protein ImuA</fullName>
    </recommendedName>
</protein>
<proteinExistence type="predicted"/>
<evidence type="ECO:0000313" key="1">
    <source>
        <dbReference type="EMBL" id="MBK4218059.1"/>
    </source>
</evidence>
<comment type="caution">
    <text evidence="1">The sequence shown here is derived from an EMBL/GenBank/DDBJ whole genome shotgun (WGS) entry which is preliminary data.</text>
</comment>
<dbReference type="EMBL" id="JAEPRQ010000011">
    <property type="protein sequence ID" value="MBK4218059.1"/>
    <property type="molecule type" value="Genomic_DNA"/>
</dbReference>
<dbReference type="InterPro" id="IPR027417">
    <property type="entry name" value="P-loop_NTPase"/>
</dbReference>
<dbReference type="Proteomes" id="UP000640485">
    <property type="component" value="Unassembled WGS sequence"/>
</dbReference>
<gene>
    <name evidence="1" type="ORF">JJJ17_19190</name>
</gene>
<evidence type="ECO:0008006" key="3">
    <source>
        <dbReference type="Google" id="ProtNLM"/>
    </source>
</evidence>